<comment type="caution">
    <text evidence="1">The sequence shown here is derived from an EMBL/GenBank/DDBJ whole genome shotgun (WGS) entry which is preliminary data.</text>
</comment>
<proteinExistence type="predicted"/>
<organism evidence="1 2">
    <name type="scientific">Macroventuria anomochaeta</name>
    <dbReference type="NCBI Taxonomy" id="301207"/>
    <lineage>
        <taxon>Eukaryota</taxon>
        <taxon>Fungi</taxon>
        <taxon>Dikarya</taxon>
        <taxon>Ascomycota</taxon>
        <taxon>Pezizomycotina</taxon>
        <taxon>Dothideomycetes</taxon>
        <taxon>Pleosporomycetidae</taxon>
        <taxon>Pleosporales</taxon>
        <taxon>Pleosporineae</taxon>
        <taxon>Didymellaceae</taxon>
        <taxon>Macroventuria</taxon>
    </lineage>
</organism>
<dbReference type="EMBL" id="MU006701">
    <property type="protein sequence ID" value="KAF2633821.1"/>
    <property type="molecule type" value="Genomic_DNA"/>
</dbReference>
<sequence length="131" mass="15123">VDRRTINQADDHERSSQVAQMQHIYRLARSVVVFWVTLGPEGQNDALHLDPSLEPHIVSHRMDVSSVQLRSYLIRFFASPWWFRVWTVQEYCLASDVVFQCGNRTITDSLGLPDPPLDLLPTGSKVQRFCR</sequence>
<gene>
    <name evidence="1" type="ORF">BU25DRAFT_328964</name>
</gene>
<protein>
    <submittedName>
        <fullName evidence="1">Uncharacterized protein</fullName>
    </submittedName>
</protein>
<reference evidence="1" key="1">
    <citation type="journal article" date="2020" name="Stud. Mycol.">
        <title>101 Dothideomycetes genomes: a test case for predicting lifestyles and emergence of pathogens.</title>
        <authorList>
            <person name="Haridas S."/>
            <person name="Albert R."/>
            <person name="Binder M."/>
            <person name="Bloem J."/>
            <person name="Labutti K."/>
            <person name="Salamov A."/>
            <person name="Andreopoulos B."/>
            <person name="Baker S."/>
            <person name="Barry K."/>
            <person name="Bills G."/>
            <person name="Bluhm B."/>
            <person name="Cannon C."/>
            <person name="Castanera R."/>
            <person name="Culley D."/>
            <person name="Daum C."/>
            <person name="Ezra D."/>
            <person name="Gonzalez J."/>
            <person name="Henrissat B."/>
            <person name="Kuo A."/>
            <person name="Liang C."/>
            <person name="Lipzen A."/>
            <person name="Lutzoni F."/>
            <person name="Magnuson J."/>
            <person name="Mondo S."/>
            <person name="Nolan M."/>
            <person name="Ohm R."/>
            <person name="Pangilinan J."/>
            <person name="Park H.-J."/>
            <person name="Ramirez L."/>
            <person name="Alfaro M."/>
            <person name="Sun H."/>
            <person name="Tritt A."/>
            <person name="Yoshinaga Y."/>
            <person name="Zwiers L.-H."/>
            <person name="Turgeon B."/>
            <person name="Goodwin S."/>
            <person name="Spatafora J."/>
            <person name="Crous P."/>
            <person name="Grigoriev I."/>
        </authorList>
    </citation>
    <scope>NUCLEOTIDE SEQUENCE</scope>
    <source>
        <strain evidence="1">CBS 525.71</strain>
    </source>
</reference>
<keyword evidence="2" id="KW-1185">Reference proteome</keyword>
<feature type="non-terminal residue" evidence="1">
    <location>
        <position position="1"/>
    </location>
</feature>
<dbReference type="Proteomes" id="UP000799754">
    <property type="component" value="Unassembled WGS sequence"/>
</dbReference>
<evidence type="ECO:0000313" key="1">
    <source>
        <dbReference type="EMBL" id="KAF2633821.1"/>
    </source>
</evidence>
<accession>A0ACB6SI23</accession>
<name>A0ACB6SI23_9PLEO</name>
<evidence type="ECO:0000313" key="2">
    <source>
        <dbReference type="Proteomes" id="UP000799754"/>
    </source>
</evidence>